<dbReference type="CDD" id="cd04163">
    <property type="entry name" value="Era"/>
    <property type="match status" value="1"/>
</dbReference>
<dbReference type="InterPro" id="IPR005225">
    <property type="entry name" value="Small_GTP-bd"/>
</dbReference>
<dbReference type="Proteomes" id="UP000759103">
    <property type="component" value="Unassembled WGS sequence"/>
</dbReference>
<dbReference type="InterPro" id="IPR004044">
    <property type="entry name" value="KH_dom_type_2"/>
</dbReference>
<dbReference type="Gene3D" id="3.30.300.20">
    <property type="match status" value="1"/>
</dbReference>
<dbReference type="InterPro" id="IPR030388">
    <property type="entry name" value="G_ERA_dom"/>
</dbReference>
<keyword evidence="3 6" id="KW-0547">Nucleotide-binding</keyword>
<evidence type="ECO:0000313" key="11">
    <source>
        <dbReference type="EMBL" id="MBW6533086.1"/>
    </source>
</evidence>
<evidence type="ECO:0000256" key="3">
    <source>
        <dbReference type="ARBA" id="ARBA00022741"/>
    </source>
</evidence>
<accession>A0ABS7BU21</accession>
<keyword evidence="5 6" id="KW-0342">GTP-binding</keyword>
<proteinExistence type="inferred from homology"/>
<dbReference type="PRINTS" id="PR00326">
    <property type="entry name" value="GTP1OBG"/>
</dbReference>
<evidence type="ECO:0000256" key="4">
    <source>
        <dbReference type="ARBA" id="ARBA00022884"/>
    </source>
</evidence>
<dbReference type="PANTHER" id="PTHR42698:SF1">
    <property type="entry name" value="GTPASE ERA, MITOCHONDRIAL"/>
    <property type="match status" value="1"/>
</dbReference>
<dbReference type="InterPro" id="IPR009019">
    <property type="entry name" value="KH_sf_prok-type"/>
</dbReference>
<dbReference type="Pfam" id="PF07650">
    <property type="entry name" value="KH_2"/>
    <property type="match status" value="1"/>
</dbReference>
<evidence type="ECO:0000256" key="7">
    <source>
        <dbReference type="PROSITE-ProRule" id="PRU01050"/>
    </source>
</evidence>
<dbReference type="Gene3D" id="3.40.50.300">
    <property type="entry name" value="P-loop containing nucleotide triphosphate hydrolases"/>
    <property type="match status" value="1"/>
</dbReference>
<keyword evidence="6" id="KW-1003">Cell membrane</keyword>
<feature type="binding site" evidence="6">
    <location>
        <begin position="94"/>
        <end position="98"/>
    </location>
    <ligand>
        <name>GTP</name>
        <dbReference type="ChEBI" id="CHEBI:37565"/>
    </ligand>
</feature>
<feature type="region of interest" description="G2" evidence="7">
    <location>
        <begin position="73"/>
        <end position="77"/>
    </location>
</feature>
<name>A0ABS7BU21_9SPHN</name>
<comment type="subunit">
    <text evidence="6">Monomer.</text>
</comment>
<keyword evidence="4 6" id="KW-0694">RNA-binding</keyword>
<keyword evidence="6" id="KW-0963">Cytoplasm</keyword>
<comment type="subcellular location">
    <subcellularLocation>
        <location evidence="6">Cytoplasm</location>
    </subcellularLocation>
    <subcellularLocation>
        <location evidence="6">Cell membrane</location>
        <topology evidence="6">Peripheral membrane protein</topology>
    </subcellularLocation>
</comment>
<comment type="function">
    <text evidence="6">An essential GTPase that binds both GDP and GTP, with rapid nucleotide exchange. Plays a role in 16S rRNA processing and 30S ribosomal subunit biogenesis and possibly also in cell cycle regulation and energy metabolism.</text>
</comment>
<evidence type="ECO:0000259" key="10">
    <source>
        <dbReference type="PROSITE" id="PS51713"/>
    </source>
</evidence>
<evidence type="ECO:0000256" key="1">
    <source>
        <dbReference type="ARBA" id="ARBA00007921"/>
    </source>
</evidence>
<keyword evidence="12" id="KW-1185">Reference proteome</keyword>
<keyword evidence="6" id="KW-0690">Ribosome biogenesis</keyword>
<dbReference type="PANTHER" id="PTHR42698">
    <property type="entry name" value="GTPASE ERA"/>
    <property type="match status" value="1"/>
</dbReference>
<feature type="binding site" evidence="6">
    <location>
        <begin position="156"/>
        <end position="159"/>
    </location>
    <ligand>
        <name>GTP</name>
        <dbReference type="ChEBI" id="CHEBI:37565"/>
    </ligand>
</feature>
<dbReference type="CDD" id="cd22534">
    <property type="entry name" value="KH-II_Era"/>
    <property type="match status" value="1"/>
</dbReference>
<dbReference type="SUPFAM" id="SSF54814">
    <property type="entry name" value="Prokaryotic type KH domain (KH-domain type II)"/>
    <property type="match status" value="1"/>
</dbReference>
<feature type="region of interest" description="G5" evidence="7">
    <location>
        <begin position="185"/>
        <end position="187"/>
    </location>
</feature>
<evidence type="ECO:0000256" key="6">
    <source>
        <dbReference type="HAMAP-Rule" id="MF_00367"/>
    </source>
</evidence>
<feature type="region of interest" description="G3" evidence="7">
    <location>
        <begin position="94"/>
        <end position="97"/>
    </location>
</feature>
<evidence type="ECO:0000313" key="12">
    <source>
        <dbReference type="Proteomes" id="UP000759103"/>
    </source>
</evidence>
<evidence type="ECO:0000256" key="8">
    <source>
        <dbReference type="RuleBase" id="RU003761"/>
    </source>
</evidence>
<feature type="binding site" evidence="6">
    <location>
        <begin position="47"/>
        <end position="54"/>
    </location>
    <ligand>
        <name>GTP</name>
        <dbReference type="ChEBI" id="CHEBI:37565"/>
    </ligand>
</feature>
<dbReference type="PROSITE" id="PS51713">
    <property type="entry name" value="G_ERA"/>
    <property type="match status" value="1"/>
</dbReference>
<feature type="domain" description="KH type-2" evidence="9">
    <location>
        <begin position="237"/>
        <end position="314"/>
    </location>
</feature>
<comment type="caution">
    <text evidence="11">The sequence shown here is derived from an EMBL/GenBank/DDBJ whole genome shotgun (WGS) entry which is preliminary data.</text>
</comment>
<reference evidence="11 12" key="1">
    <citation type="submission" date="2021-07" db="EMBL/GenBank/DDBJ databases">
        <title>Sphingomonas sp.</title>
        <authorList>
            <person name="Feng G."/>
            <person name="Li J."/>
            <person name="Pan M."/>
        </authorList>
    </citation>
    <scope>NUCLEOTIDE SEQUENCE [LARGE SCALE GENOMIC DNA]</scope>
    <source>
        <strain evidence="11 12">RRHST34</strain>
    </source>
</reference>
<feature type="region of interest" description="G1" evidence="7">
    <location>
        <begin position="47"/>
        <end position="54"/>
    </location>
</feature>
<dbReference type="InterPro" id="IPR027417">
    <property type="entry name" value="P-loop_NTPase"/>
</dbReference>
<dbReference type="EMBL" id="JAHXZN010000013">
    <property type="protein sequence ID" value="MBW6533086.1"/>
    <property type="molecule type" value="Genomic_DNA"/>
</dbReference>
<feature type="domain" description="Era-type G" evidence="10">
    <location>
        <begin position="39"/>
        <end position="206"/>
    </location>
</feature>
<evidence type="ECO:0000256" key="5">
    <source>
        <dbReference type="ARBA" id="ARBA00023134"/>
    </source>
</evidence>
<dbReference type="HAMAP" id="MF_00367">
    <property type="entry name" value="GTPase_Era"/>
    <property type="match status" value="1"/>
</dbReference>
<comment type="similarity">
    <text evidence="1 6 7 8">Belongs to the TRAFAC class TrmE-Era-EngA-EngB-Septin-like GTPase superfamily. Era GTPase family.</text>
</comment>
<dbReference type="NCBIfam" id="TIGR00231">
    <property type="entry name" value="small_GTP"/>
    <property type="match status" value="1"/>
</dbReference>
<organism evidence="11 12">
    <name type="scientific">Sphingomonas citri</name>
    <dbReference type="NCBI Taxonomy" id="2862499"/>
    <lineage>
        <taxon>Bacteria</taxon>
        <taxon>Pseudomonadati</taxon>
        <taxon>Pseudomonadota</taxon>
        <taxon>Alphaproteobacteria</taxon>
        <taxon>Sphingomonadales</taxon>
        <taxon>Sphingomonadaceae</taxon>
        <taxon>Sphingomonas</taxon>
    </lineage>
</organism>
<keyword evidence="6" id="KW-0699">rRNA-binding</keyword>
<feature type="region of interest" description="G4" evidence="7">
    <location>
        <begin position="156"/>
        <end position="159"/>
    </location>
</feature>
<gene>
    <name evidence="6 11" type="primary">era</name>
    <name evidence="11" type="ORF">KZ820_20270</name>
</gene>
<dbReference type="InterPro" id="IPR005662">
    <property type="entry name" value="GTPase_Era-like"/>
</dbReference>
<dbReference type="PROSITE" id="PS50823">
    <property type="entry name" value="KH_TYPE_2"/>
    <property type="match status" value="1"/>
</dbReference>
<dbReference type="InterPro" id="IPR006073">
    <property type="entry name" value="GTP-bd"/>
</dbReference>
<dbReference type="NCBIfam" id="NF000908">
    <property type="entry name" value="PRK00089.1"/>
    <property type="match status" value="1"/>
</dbReference>
<dbReference type="InterPro" id="IPR015946">
    <property type="entry name" value="KH_dom-like_a/b"/>
</dbReference>
<evidence type="ECO:0000259" key="9">
    <source>
        <dbReference type="PROSITE" id="PS50823"/>
    </source>
</evidence>
<dbReference type="Pfam" id="PF01926">
    <property type="entry name" value="MMR_HSR1"/>
    <property type="match status" value="1"/>
</dbReference>
<dbReference type="NCBIfam" id="TIGR00436">
    <property type="entry name" value="era"/>
    <property type="match status" value="1"/>
</dbReference>
<evidence type="ECO:0000256" key="2">
    <source>
        <dbReference type="ARBA" id="ARBA00020484"/>
    </source>
</evidence>
<protein>
    <recommendedName>
        <fullName evidence="2 6">GTPase Era</fullName>
    </recommendedName>
</protein>
<sequence length="332" mass="35954">MPAEPRLLLAAEERVRGRVSGVDGNAPVTQHSQHSPATRCGLVAVVGAPNAGKSTLVNALVGQKVAIVSPKAQTTRVRLMGVALEGETQLLLVDTPGIFEPRRRLDRAMVAAAWGGAEGADVIALVVDGKGGLGPKVTEIVGSLKERREPIYLVLNKVDLADKPKLLIHAEKLNAMLPFAETFFVSAQTGDGLPQLKRALAAAMPSGPWHYPEDQVSDASERALAAEVTREQLYLQLHAELPYASVVETEKFSERDDGSAEIHQQILVERVTQRAIVLGKGGARIREIGARARAELAVLLDRPVHLYLHVKVKPGWDEDRGVYRDIGLDWVE</sequence>
<keyword evidence="6" id="KW-0472">Membrane</keyword>
<dbReference type="SUPFAM" id="SSF52540">
    <property type="entry name" value="P-loop containing nucleoside triphosphate hydrolases"/>
    <property type="match status" value="1"/>
</dbReference>